<organism evidence="1 2">
    <name type="scientific">Glycine soja</name>
    <name type="common">Wild soybean</name>
    <dbReference type="NCBI Taxonomy" id="3848"/>
    <lineage>
        <taxon>Eukaryota</taxon>
        <taxon>Viridiplantae</taxon>
        <taxon>Streptophyta</taxon>
        <taxon>Embryophyta</taxon>
        <taxon>Tracheophyta</taxon>
        <taxon>Spermatophyta</taxon>
        <taxon>Magnoliopsida</taxon>
        <taxon>eudicotyledons</taxon>
        <taxon>Gunneridae</taxon>
        <taxon>Pentapetalae</taxon>
        <taxon>rosids</taxon>
        <taxon>fabids</taxon>
        <taxon>Fabales</taxon>
        <taxon>Fabaceae</taxon>
        <taxon>Papilionoideae</taxon>
        <taxon>50 kb inversion clade</taxon>
        <taxon>NPAAA clade</taxon>
        <taxon>indigoferoid/millettioid clade</taxon>
        <taxon>Phaseoleae</taxon>
        <taxon>Glycine</taxon>
        <taxon>Glycine subgen. Soja</taxon>
    </lineage>
</organism>
<dbReference type="Proteomes" id="UP000289340">
    <property type="component" value="Chromosome 15"/>
</dbReference>
<dbReference type="PANTHER" id="PTHR31286:SF99">
    <property type="entry name" value="DUF4283 DOMAIN-CONTAINING PROTEIN"/>
    <property type="match status" value="1"/>
</dbReference>
<protein>
    <recommendedName>
        <fullName evidence="3">CCHC-type domain-containing protein</fullName>
    </recommendedName>
</protein>
<evidence type="ECO:0008006" key="3">
    <source>
        <dbReference type="Google" id="ProtNLM"/>
    </source>
</evidence>
<dbReference type="AlphaFoldDB" id="A0A445GWM9"/>
<dbReference type="EMBL" id="QZWG01000015">
    <property type="protein sequence ID" value="RZB65670.1"/>
    <property type="molecule type" value="Genomic_DNA"/>
</dbReference>
<keyword evidence="2" id="KW-1185">Reference proteome</keyword>
<accession>A0A445GWM9</accession>
<evidence type="ECO:0000313" key="2">
    <source>
        <dbReference type="Proteomes" id="UP000289340"/>
    </source>
</evidence>
<sequence>VVFSSQEDYNLALYGKPWMVADHYQIAQRWKPFFLMNEETTKHVAIRGYKLNLEYEGLHSICFQCGRFGQKKDHCVELVGVEMRLSQGE</sequence>
<reference evidence="1 2" key="1">
    <citation type="submission" date="2018-09" db="EMBL/GenBank/DDBJ databases">
        <title>A high-quality reference genome of wild soybean provides a powerful tool to mine soybean genomes.</title>
        <authorList>
            <person name="Xie M."/>
            <person name="Chung C.Y.L."/>
            <person name="Li M.-W."/>
            <person name="Wong F.-L."/>
            <person name="Chan T.-F."/>
            <person name="Lam H.-M."/>
        </authorList>
    </citation>
    <scope>NUCLEOTIDE SEQUENCE [LARGE SCALE GENOMIC DNA]</scope>
    <source>
        <strain evidence="2">cv. W05</strain>
        <tissue evidence="1">Hypocotyl of etiolated seedlings</tissue>
    </source>
</reference>
<evidence type="ECO:0000313" key="1">
    <source>
        <dbReference type="EMBL" id="RZB65670.1"/>
    </source>
</evidence>
<feature type="non-terminal residue" evidence="1">
    <location>
        <position position="1"/>
    </location>
</feature>
<dbReference type="InterPro" id="IPR040256">
    <property type="entry name" value="At4g02000-like"/>
</dbReference>
<comment type="caution">
    <text evidence="1">The sequence shown here is derived from an EMBL/GenBank/DDBJ whole genome shotgun (WGS) entry which is preliminary data.</text>
</comment>
<proteinExistence type="predicted"/>
<gene>
    <name evidence="1" type="ORF">D0Y65_041641</name>
</gene>
<dbReference type="PANTHER" id="PTHR31286">
    <property type="entry name" value="GLYCINE-RICH CELL WALL STRUCTURAL PROTEIN 1.8-LIKE"/>
    <property type="match status" value="1"/>
</dbReference>
<name>A0A445GWM9_GLYSO</name>